<dbReference type="Proteomes" id="UP000004110">
    <property type="component" value="Unassembled WGS sequence"/>
</dbReference>
<reference evidence="1" key="1">
    <citation type="submission" date="2007-06" db="EMBL/GenBank/DDBJ databases">
        <authorList>
            <person name="Fulton L."/>
            <person name="Clifton S."/>
            <person name="Fulton B."/>
            <person name="Xu J."/>
            <person name="Minx P."/>
            <person name="Pepin K.H."/>
            <person name="Johnson M."/>
            <person name="Thiruvilangam P."/>
            <person name="Bhonagiri V."/>
            <person name="Nash W.E."/>
            <person name="Mardis E.R."/>
            <person name="Wilson R.K."/>
        </authorList>
    </citation>
    <scope>NUCLEOTIDE SEQUENCE [LARGE SCALE GENOMIC DNA]</scope>
    <source>
        <strain evidence="1">ATCC 8492</strain>
    </source>
</reference>
<evidence type="ECO:0000313" key="1">
    <source>
        <dbReference type="EMBL" id="EDO52115.1"/>
    </source>
</evidence>
<evidence type="ECO:0000313" key="2">
    <source>
        <dbReference type="Proteomes" id="UP000004110"/>
    </source>
</evidence>
<sequence length="42" mass="4640">MCTPLSSMFKQLPKPVSVDGITPCKREYLSSVMDICTKEMGS</sequence>
<protein>
    <submittedName>
        <fullName evidence="1">Uncharacterized protein</fullName>
    </submittedName>
</protein>
<reference evidence="1" key="2">
    <citation type="submission" date="2013-11" db="EMBL/GenBank/DDBJ databases">
        <title>Draft genome sequence of Bacteroides uniformis (ATCC 8492).</title>
        <authorList>
            <person name="Sudarsanam P."/>
            <person name="Ley R."/>
            <person name="Guruge J."/>
            <person name="Turnbaugh P.J."/>
            <person name="Mahowald M."/>
            <person name="Liep D."/>
            <person name="Gordon J."/>
        </authorList>
    </citation>
    <scope>NUCLEOTIDE SEQUENCE</scope>
    <source>
        <strain evidence="1">ATCC 8492</strain>
    </source>
</reference>
<proteinExistence type="predicted"/>
<keyword evidence="2" id="KW-1185">Reference proteome</keyword>
<dbReference type="EMBL" id="AAYH02000049">
    <property type="protein sequence ID" value="EDO52115.1"/>
    <property type="molecule type" value="Genomic_DNA"/>
</dbReference>
<gene>
    <name evidence="1" type="ORF">BACUNI_04670</name>
</gene>
<organism evidence="1 2">
    <name type="scientific">Bacteroides uniformis (strain ATCC 8492 / DSM 6597 / CCUG 4942 / CIP 103695 / JCM 5828 / KCTC 5204 / NCTC 13054 / VPI 0061)</name>
    <dbReference type="NCBI Taxonomy" id="411479"/>
    <lineage>
        <taxon>Bacteria</taxon>
        <taxon>Pseudomonadati</taxon>
        <taxon>Bacteroidota</taxon>
        <taxon>Bacteroidia</taxon>
        <taxon>Bacteroidales</taxon>
        <taxon>Bacteroidaceae</taxon>
        <taxon>Bacteroides</taxon>
    </lineage>
</organism>
<dbReference type="AlphaFoldDB" id="A0ABC9N5Z4"/>
<name>A0ABC9N5Z4_BACUC</name>
<accession>A0ABC9N5Z4</accession>
<comment type="caution">
    <text evidence="1">The sequence shown here is derived from an EMBL/GenBank/DDBJ whole genome shotgun (WGS) entry which is preliminary data.</text>
</comment>